<evidence type="ECO:0000256" key="1">
    <source>
        <dbReference type="ARBA" id="ARBA00001936"/>
    </source>
</evidence>
<evidence type="ECO:0000313" key="28">
    <source>
        <dbReference type="Proteomes" id="UP001516400"/>
    </source>
</evidence>
<dbReference type="InterPro" id="IPR050122">
    <property type="entry name" value="RTK"/>
</dbReference>
<feature type="region of interest" description="Disordered" evidence="23">
    <location>
        <begin position="1213"/>
        <end position="1253"/>
    </location>
</feature>
<proteinExistence type="inferred from homology"/>
<dbReference type="GO" id="GO:0004714">
    <property type="term" value="F:transmembrane receptor protein tyrosine kinase activity"/>
    <property type="evidence" value="ECO:0007669"/>
    <property type="project" value="UniProtKB-EC"/>
</dbReference>
<organism evidence="27 28">
    <name type="scientific">Cryptolaemus montrouzieri</name>
    <dbReference type="NCBI Taxonomy" id="559131"/>
    <lineage>
        <taxon>Eukaryota</taxon>
        <taxon>Metazoa</taxon>
        <taxon>Ecdysozoa</taxon>
        <taxon>Arthropoda</taxon>
        <taxon>Hexapoda</taxon>
        <taxon>Insecta</taxon>
        <taxon>Pterygota</taxon>
        <taxon>Neoptera</taxon>
        <taxon>Endopterygota</taxon>
        <taxon>Coleoptera</taxon>
        <taxon>Polyphaga</taxon>
        <taxon>Cucujiformia</taxon>
        <taxon>Coccinelloidea</taxon>
        <taxon>Coccinellidae</taxon>
        <taxon>Scymninae</taxon>
        <taxon>Scymnini</taxon>
        <taxon>Cryptolaemus</taxon>
    </lineage>
</organism>
<dbReference type="InterPro" id="IPR020635">
    <property type="entry name" value="Tyr_kinase_cat_dom"/>
</dbReference>
<feature type="domain" description="Fibronectin type-III" evidence="26">
    <location>
        <begin position="764"/>
        <end position="860"/>
    </location>
</feature>
<comment type="cofactor">
    <cofactor evidence="1">
        <name>Mn(2+)</name>
        <dbReference type="ChEBI" id="CHEBI:29035"/>
    </cofactor>
</comment>
<evidence type="ECO:0000256" key="4">
    <source>
        <dbReference type="ARBA" id="ARBA00022679"/>
    </source>
</evidence>
<dbReference type="Gene3D" id="1.10.510.10">
    <property type="entry name" value="Transferase(Phosphotransferase) domain 1"/>
    <property type="match status" value="1"/>
</dbReference>
<keyword evidence="13 24" id="KW-1133">Transmembrane helix</keyword>
<evidence type="ECO:0000256" key="19">
    <source>
        <dbReference type="ARBA" id="ARBA00023211"/>
    </source>
</evidence>
<dbReference type="PROSITE" id="PS00107">
    <property type="entry name" value="PROTEIN_KINASE_ATP"/>
    <property type="match status" value="1"/>
</dbReference>
<protein>
    <recommendedName>
        <fullName evidence="22">Tyrosine-protein kinase receptor</fullName>
        <ecNumber evidence="22">2.7.10.1</ecNumber>
    </recommendedName>
</protein>
<dbReference type="SUPFAM" id="SSF49265">
    <property type="entry name" value="Fibronectin type III"/>
    <property type="match status" value="3"/>
</dbReference>
<dbReference type="Gene3D" id="2.60.40.10">
    <property type="entry name" value="Immunoglobulins"/>
    <property type="match status" value="3"/>
</dbReference>
<dbReference type="Gene3D" id="3.80.20.20">
    <property type="entry name" value="Receptor L-domain"/>
    <property type="match status" value="2"/>
</dbReference>
<dbReference type="PROSITE" id="PS00109">
    <property type="entry name" value="PROTEIN_KINASE_TYR"/>
    <property type="match status" value="1"/>
</dbReference>
<gene>
    <name evidence="27" type="ORF">HHI36_023083</name>
</gene>
<dbReference type="PROSITE" id="PS50853">
    <property type="entry name" value="FN3"/>
    <property type="match status" value="3"/>
</dbReference>
<keyword evidence="9" id="KW-0677">Repeat</keyword>
<dbReference type="CDD" id="cd05032">
    <property type="entry name" value="PTKc_InsR_like"/>
    <property type="match status" value="1"/>
</dbReference>
<dbReference type="CDD" id="cd00063">
    <property type="entry name" value="FN3"/>
    <property type="match status" value="3"/>
</dbReference>
<sequence length="1296" mass="147105">MEITDYLLLYRVNGLRSIGQLFPNLTVIRGQNNFYRYSLIVFEMSSLQEIALYSLSNITNGYIRIDKNPSLCFIKSIDWEKIISSKDQDQNYINVMKPENECPICPGEETPKEETGMERFQTCPIAPYKSKTIEFNRKRHLCWNTLHCQKICPKGCTACNNRGECCHRDCLGACADDDVTNCKVCRNFEVWEGPVRRCRDRCPNGTLEFLERRCITEKNCKDMLRPINLPSSVPLYPYNIHKNKCVLKCPLNMNVVNQTCVPCEQGRCVKLCNGVNIDSIEIAKQLTGCTRITGSLEIQIRGGSNVVNALEENLSMIEEIDGYLKIVRSFPLVSLNFLKNLKWIHGKSLDSQKFVFIVLDNQNLQDLWDWKENRTLRIDNGRLFFHFNPKLCLDKIRTLQSKTGLTPPFTELEVANSSNGDKIACDVKELAVKVKKIQSKAVSLSWQPFRLDDQRNLLGYIVYSIESKYRNLTLYDGRDACGGDGWRVDDVTSIPEDYNQEVVHLLTQLKPYTQYAFYVKTYTIAKENNGAQSPIHYFRTAPSVPSPPLKLVVTSDSSDSLKITWAPPKNPNGNVTNYLIVGKKRQTMNDEINTRNYCGESPSLAFQPTSSEPPPKVDTSVVTNGTCSCDDKTTKEPGINEDIQLERINFENALHNEVYIRKEPIETRKRRDLYTTFPTKKNSLHNSDNPRVGNTTKNGTDIWESFERTVYGKTELWINKLHHFTYYDISVKACREREGPKDEMLCSFQCVESGRTLFKEGADNIRRVYLINQTMESVTIRWDDLPDPNGMIFKYTIEYKRNTENAKPSVDCITHKDWIMQSKTYTLKLSPGNYSLRVLATTAGNNGIYSPYIVFVIRESNSVAVLVLSIVLPIFVMGMLALFLCYKKQKLQKDTIRLVPTINPEYMPSIYIPDEWEIPRKNLELKNELGQGTFGMVYEGVLSDLKGKPQTKCAIKTVNEHATDRERLEFLNEASVMKGFDTAHVVRLLGVVSQGQPTYVVMELMANGDLKSYLRSQRPDSENFTPSGRQSPTLKQILQMAIEIADGMAYLSAKKFVHRDLAARNCMVSENLVVKIGDFGMTRDIYETDYYRKGTKGLLPVRWMAPESLKDGVFTSSSDAWSYGVVLWEMATLASQPYQGLSNDQVLRYVIDGGVMERPENCPDKLYTLMKFCWQRKASSRPSFLKLCSYLLEDAAPSFAEVSFYHSAAGLEARSSRPTPSPSQDDPSTPLRPAGDLDENFSLTNSDQDSDTELDIESGTHINFPSINHDRKDGILATANGYVSGCPTNGAATTQC</sequence>
<dbReference type="FunFam" id="3.30.200.20:FF:000026">
    <property type="entry name" value="Tyrosine-protein kinase receptor"/>
    <property type="match status" value="1"/>
</dbReference>
<feature type="domain" description="Fibronectin type-III" evidence="26">
    <location>
        <begin position="547"/>
        <end position="637"/>
    </location>
</feature>
<evidence type="ECO:0000256" key="16">
    <source>
        <dbReference type="ARBA" id="ARBA00023157"/>
    </source>
</evidence>
<evidence type="ECO:0000256" key="13">
    <source>
        <dbReference type="ARBA" id="ARBA00022989"/>
    </source>
</evidence>
<dbReference type="InterPro" id="IPR006212">
    <property type="entry name" value="Furin_repeat"/>
</dbReference>
<dbReference type="FunFam" id="2.60.40.10:FF:000087">
    <property type="entry name" value="Tyrosine-protein kinase receptor"/>
    <property type="match status" value="1"/>
</dbReference>
<evidence type="ECO:0000256" key="22">
    <source>
        <dbReference type="RuleBase" id="RU000312"/>
    </source>
</evidence>
<dbReference type="SUPFAM" id="SSF56112">
    <property type="entry name" value="Protein kinase-like (PK-like)"/>
    <property type="match status" value="1"/>
</dbReference>
<keyword evidence="18" id="KW-0325">Glycoprotein</keyword>
<keyword evidence="3 22" id="KW-0597">Phosphoprotein</keyword>
<dbReference type="Gene3D" id="3.30.200.20">
    <property type="entry name" value="Phosphorylase Kinase, domain 1"/>
    <property type="match status" value="1"/>
</dbReference>
<evidence type="ECO:0000259" key="25">
    <source>
        <dbReference type="PROSITE" id="PS50011"/>
    </source>
</evidence>
<dbReference type="InterPro" id="IPR009030">
    <property type="entry name" value="Growth_fac_rcpt_cys_sf"/>
</dbReference>
<dbReference type="InterPro" id="IPR002011">
    <property type="entry name" value="Tyr_kinase_rcpt_2_CS"/>
</dbReference>
<evidence type="ECO:0000256" key="21">
    <source>
        <dbReference type="PROSITE-ProRule" id="PRU10141"/>
    </source>
</evidence>
<dbReference type="SUPFAM" id="SSF57184">
    <property type="entry name" value="Growth factor receptor domain"/>
    <property type="match status" value="1"/>
</dbReference>
<dbReference type="InterPro" id="IPR036941">
    <property type="entry name" value="Rcpt_L-dom_sf"/>
</dbReference>
<evidence type="ECO:0000256" key="7">
    <source>
        <dbReference type="ARBA" id="ARBA00022723"/>
    </source>
</evidence>
<keyword evidence="28" id="KW-1185">Reference proteome</keyword>
<evidence type="ECO:0000256" key="20">
    <source>
        <dbReference type="ARBA" id="ARBA00051243"/>
    </source>
</evidence>
<evidence type="ECO:0000256" key="8">
    <source>
        <dbReference type="ARBA" id="ARBA00022729"/>
    </source>
</evidence>
<comment type="catalytic activity">
    <reaction evidence="20 22">
        <text>L-tyrosyl-[protein] + ATP = O-phospho-L-tyrosyl-[protein] + ADP + H(+)</text>
        <dbReference type="Rhea" id="RHEA:10596"/>
        <dbReference type="Rhea" id="RHEA-COMP:10136"/>
        <dbReference type="Rhea" id="RHEA-COMP:20101"/>
        <dbReference type="ChEBI" id="CHEBI:15378"/>
        <dbReference type="ChEBI" id="CHEBI:30616"/>
        <dbReference type="ChEBI" id="CHEBI:46858"/>
        <dbReference type="ChEBI" id="CHEBI:61978"/>
        <dbReference type="ChEBI" id="CHEBI:456216"/>
        <dbReference type="EC" id="2.7.10.1"/>
    </reaction>
</comment>
<dbReference type="Pfam" id="PF00041">
    <property type="entry name" value="fn3"/>
    <property type="match status" value="1"/>
</dbReference>
<evidence type="ECO:0000313" key="27">
    <source>
        <dbReference type="EMBL" id="KAL3289679.1"/>
    </source>
</evidence>
<evidence type="ECO:0000256" key="23">
    <source>
        <dbReference type="SAM" id="MobiDB-lite"/>
    </source>
</evidence>
<evidence type="ECO:0000259" key="26">
    <source>
        <dbReference type="PROSITE" id="PS50853"/>
    </source>
</evidence>
<keyword evidence="7" id="KW-0479">Metal-binding</keyword>
<dbReference type="EMBL" id="JABFTP020000186">
    <property type="protein sequence ID" value="KAL3289679.1"/>
    <property type="molecule type" value="Genomic_DNA"/>
</dbReference>
<evidence type="ECO:0000256" key="6">
    <source>
        <dbReference type="ARBA" id="ARBA00022692"/>
    </source>
</evidence>
<keyword evidence="19" id="KW-0464">Manganese</keyword>
<evidence type="ECO:0000256" key="3">
    <source>
        <dbReference type="ARBA" id="ARBA00022553"/>
    </source>
</evidence>
<dbReference type="SUPFAM" id="SSF52058">
    <property type="entry name" value="L domain-like"/>
    <property type="match status" value="2"/>
</dbReference>
<evidence type="ECO:0000256" key="5">
    <source>
        <dbReference type="ARBA" id="ARBA00022685"/>
    </source>
</evidence>
<evidence type="ECO:0000256" key="2">
    <source>
        <dbReference type="ARBA" id="ARBA00004479"/>
    </source>
</evidence>
<comment type="caution">
    <text evidence="27">The sequence shown here is derived from an EMBL/GenBank/DDBJ whole genome shotgun (WGS) entry which is preliminary data.</text>
</comment>
<evidence type="ECO:0000256" key="9">
    <source>
        <dbReference type="ARBA" id="ARBA00022737"/>
    </source>
</evidence>
<keyword evidence="15" id="KW-0829">Tyrosine-protein kinase</keyword>
<keyword evidence="6 22" id="KW-0812">Transmembrane</keyword>
<dbReference type="InterPro" id="IPR006211">
    <property type="entry name" value="Furin-like_Cys-rich_dom"/>
</dbReference>
<dbReference type="CDD" id="cd00064">
    <property type="entry name" value="FU"/>
    <property type="match status" value="1"/>
</dbReference>
<evidence type="ECO:0000256" key="12">
    <source>
        <dbReference type="ARBA" id="ARBA00022840"/>
    </source>
</evidence>
<evidence type="ECO:0000256" key="15">
    <source>
        <dbReference type="ARBA" id="ARBA00023137"/>
    </source>
</evidence>
<keyword evidence="17 22" id="KW-0675">Receptor</keyword>
<dbReference type="InterPro" id="IPR017441">
    <property type="entry name" value="Protein_kinase_ATP_BS"/>
</dbReference>
<dbReference type="GO" id="GO:0005524">
    <property type="term" value="F:ATP binding"/>
    <property type="evidence" value="ECO:0007669"/>
    <property type="project" value="UniProtKB-UniRule"/>
</dbReference>
<dbReference type="SMART" id="SM00219">
    <property type="entry name" value="TyrKc"/>
    <property type="match status" value="1"/>
</dbReference>
<keyword evidence="8" id="KW-0732">Signal</keyword>
<evidence type="ECO:0000256" key="11">
    <source>
        <dbReference type="ARBA" id="ARBA00022777"/>
    </source>
</evidence>
<feature type="domain" description="Protein kinase" evidence="25">
    <location>
        <begin position="923"/>
        <end position="1199"/>
    </location>
</feature>
<feature type="transmembrane region" description="Helical" evidence="24">
    <location>
        <begin position="863"/>
        <end position="886"/>
    </location>
</feature>
<keyword evidence="14 24" id="KW-0472">Membrane</keyword>
<dbReference type="InterPro" id="IPR001245">
    <property type="entry name" value="Ser-Thr/Tyr_kinase_cat_dom"/>
</dbReference>
<dbReference type="InterPro" id="IPR036116">
    <property type="entry name" value="FN3_sf"/>
</dbReference>
<reference evidence="27 28" key="1">
    <citation type="journal article" date="2021" name="BMC Biol.">
        <title>Horizontally acquired antibacterial genes associated with adaptive radiation of ladybird beetles.</title>
        <authorList>
            <person name="Li H.S."/>
            <person name="Tang X.F."/>
            <person name="Huang Y.H."/>
            <person name="Xu Z.Y."/>
            <person name="Chen M.L."/>
            <person name="Du X.Y."/>
            <person name="Qiu B.Y."/>
            <person name="Chen P.T."/>
            <person name="Zhang W."/>
            <person name="Slipinski A."/>
            <person name="Escalona H.E."/>
            <person name="Waterhouse R.M."/>
            <person name="Zwick A."/>
            <person name="Pang H."/>
        </authorList>
    </citation>
    <scope>NUCLEOTIDE SEQUENCE [LARGE SCALE GENOMIC DNA]</scope>
    <source>
        <strain evidence="27">SYSU2018</strain>
    </source>
</reference>
<dbReference type="InterPro" id="IPR000719">
    <property type="entry name" value="Prot_kinase_dom"/>
</dbReference>
<dbReference type="PRINTS" id="PR00109">
    <property type="entry name" value="TYRKINASE"/>
</dbReference>
<evidence type="ECO:0000256" key="24">
    <source>
        <dbReference type="SAM" id="Phobius"/>
    </source>
</evidence>
<dbReference type="PROSITE" id="PS50011">
    <property type="entry name" value="PROTEIN_KINASE_DOM"/>
    <property type="match status" value="1"/>
</dbReference>
<keyword evidence="11" id="KW-0418">Kinase</keyword>
<keyword evidence="12 21" id="KW-0067">ATP-binding</keyword>
<dbReference type="Proteomes" id="UP001516400">
    <property type="component" value="Unassembled WGS sequence"/>
</dbReference>
<evidence type="ECO:0000256" key="18">
    <source>
        <dbReference type="ARBA" id="ARBA00023180"/>
    </source>
</evidence>
<keyword evidence="4" id="KW-0808">Transferase</keyword>
<dbReference type="Pfam" id="PF00757">
    <property type="entry name" value="Furin-like"/>
    <property type="match status" value="1"/>
</dbReference>
<dbReference type="EC" id="2.7.10.1" evidence="22"/>
<dbReference type="InterPro" id="IPR011009">
    <property type="entry name" value="Kinase-like_dom_sf"/>
</dbReference>
<name>A0ABD2PFJ4_9CUCU</name>
<evidence type="ECO:0000256" key="14">
    <source>
        <dbReference type="ARBA" id="ARBA00023136"/>
    </source>
</evidence>
<feature type="domain" description="Fibronectin type-III" evidence="26">
    <location>
        <begin position="428"/>
        <end position="543"/>
    </location>
</feature>
<keyword evidence="5" id="KW-0165">Cleavage on pair of basic residues</keyword>
<dbReference type="Pfam" id="PF01030">
    <property type="entry name" value="Recep_L_domain"/>
    <property type="match status" value="2"/>
</dbReference>
<dbReference type="PANTHER" id="PTHR24416:SF525">
    <property type="entry name" value="INSULIN-LIKE RECEPTOR"/>
    <property type="match status" value="1"/>
</dbReference>
<dbReference type="Gene3D" id="2.10.220.10">
    <property type="entry name" value="Hormone Receptor, Insulin-like Growth Factor Receptor 1, Chain A, domain 2"/>
    <property type="match status" value="1"/>
</dbReference>
<dbReference type="Pfam" id="PF07714">
    <property type="entry name" value="PK_Tyr_Ser-Thr"/>
    <property type="match status" value="1"/>
</dbReference>
<feature type="binding site" evidence="21">
    <location>
        <position position="956"/>
    </location>
    <ligand>
        <name>ATP</name>
        <dbReference type="ChEBI" id="CHEBI:30616"/>
    </ligand>
</feature>
<accession>A0ABD2PFJ4</accession>
<feature type="compositionally biased region" description="Low complexity" evidence="23">
    <location>
        <begin position="1216"/>
        <end position="1229"/>
    </location>
</feature>
<comment type="similarity">
    <text evidence="22">Belongs to the protein kinase superfamily. Tyr protein kinase family. Insulin receptor subfamily.</text>
</comment>
<dbReference type="PANTHER" id="PTHR24416">
    <property type="entry name" value="TYROSINE-PROTEIN KINASE RECEPTOR"/>
    <property type="match status" value="1"/>
</dbReference>
<keyword evidence="10 21" id="KW-0547">Nucleotide-binding</keyword>
<keyword evidence="16" id="KW-1015">Disulfide bond</keyword>
<dbReference type="GO" id="GO:0016020">
    <property type="term" value="C:membrane"/>
    <property type="evidence" value="ECO:0007669"/>
    <property type="project" value="UniProtKB-SubCell"/>
</dbReference>
<evidence type="ECO:0000256" key="10">
    <source>
        <dbReference type="ARBA" id="ARBA00022741"/>
    </source>
</evidence>
<dbReference type="FunFam" id="1.10.510.10:FF:000528">
    <property type="entry name" value="Tyrosine-protein kinase receptor"/>
    <property type="match status" value="1"/>
</dbReference>
<comment type="subcellular location">
    <subcellularLocation>
        <location evidence="2">Membrane</location>
        <topology evidence="2">Single-pass type I membrane protein</topology>
    </subcellularLocation>
</comment>
<dbReference type="PROSITE" id="PS00239">
    <property type="entry name" value="RECEPTOR_TYR_KIN_II"/>
    <property type="match status" value="1"/>
</dbReference>
<dbReference type="InterPro" id="IPR003961">
    <property type="entry name" value="FN3_dom"/>
</dbReference>
<dbReference type="InterPro" id="IPR008266">
    <property type="entry name" value="Tyr_kinase_AS"/>
</dbReference>
<dbReference type="InterPro" id="IPR000494">
    <property type="entry name" value="Rcpt_L-dom"/>
</dbReference>
<dbReference type="GO" id="GO:0046872">
    <property type="term" value="F:metal ion binding"/>
    <property type="evidence" value="ECO:0007669"/>
    <property type="project" value="UniProtKB-KW"/>
</dbReference>
<dbReference type="InterPro" id="IPR013783">
    <property type="entry name" value="Ig-like_fold"/>
</dbReference>
<evidence type="ECO:0000256" key="17">
    <source>
        <dbReference type="ARBA" id="ARBA00023170"/>
    </source>
</evidence>
<dbReference type="FunFam" id="3.80.20.20:FF:000001">
    <property type="entry name" value="Tyrosine-protein kinase receptor"/>
    <property type="match status" value="1"/>
</dbReference>
<dbReference type="SMART" id="SM00060">
    <property type="entry name" value="FN3"/>
    <property type="match status" value="3"/>
</dbReference>